<dbReference type="InterPro" id="IPR011698">
    <property type="entry name" value="GATase_3"/>
</dbReference>
<dbReference type="SUPFAM" id="SSF52540">
    <property type="entry name" value="P-loop containing nucleoside triphosphate hydrolases"/>
    <property type="match status" value="1"/>
</dbReference>
<evidence type="ECO:0000256" key="6">
    <source>
        <dbReference type="ARBA" id="ARBA00022741"/>
    </source>
</evidence>
<comment type="similarity">
    <text evidence="3">Belongs to the CobB/CobQ family. CobQ subfamily.</text>
</comment>
<evidence type="ECO:0000256" key="4">
    <source>
        <dbReference type="ARBA" id="ARBA00022573"/>
    </source>
</evidence>
<keyword evidence="5" id="KW-0436">Ligase</keyword>
<dbReference type="RefSeq" id="WP_282723470.1">
    <property type="nucleotide sequence ID" value="NZ_JASCQO010000054.1"/>
</dbReference>
<accession>A0ABT6VQ03</accession>
<feature type="domain" description="CobQ/CobB/MinD/ParA nucleotide binding" evidence="10">
    <location>
        <begin position="29"/>
        <end position="207"/>
    </location>
</feature>
<keyword evidence="6" id="KW-0547">Nucleotide-binding</keyword>
<dbReference type="PANTHER" id="PTHR43873:SF1">
    <property type="entry name" value="COBYRINATE A,C-DIAMIDE SYNTHASE"/>
    <property type="match status" value="1"/>
</dbReference>
<evidence type="ECO:0000256" key="7">
    <source>
        <dbReference type="ARBA" id="ARBA00022840"/>
    </source>
</evidence>
<dbReference type="InterPro" id="IPR004484">
    <property type="entry name" value="CbiA/CobB_synth"/>
</dbReference>
<dbReference type="CDD" id="cd03130">
    <property type="entry name" value="GATase1_CobB"/>
    <property type="match status" value="1"/>
</dbReference>
<dbReference type="Gene3D" id="3.40.50.880">
    <property type="match status" value="1"/>
</dbReference>
<keyword evidence="7" id="KW-0067">ATP-binding</keyword>
<dbReference type="SUPFAM" id="SSF52317">
    <property type="entry name" value="Class I glutamine amidotransferase-like"/>
    <property type="match status" value="1"/>
</dbReference>
<evidence type="ECO:0000313" key="13">
    <source>
        <dbReference type="Proteomes" id="UP001244242"/>
    </source>
</evidence>
<dbReference type="NCBIfam" id="TIGR00379">
    <property type="entry name" value="cobB"/>
    <property type="match status" value="1"/>
</dbReference>
<dbReference type="NCBIfam" id="NF002204">
    <property type="entry name" value="PRK01077.1"/>
    <property type="match status" value="1"/>
</dbReference>
<feature type="domain" description="CobB/CobQ-like glutamine amidotransferase" evidence="11">
    <location>
        <begin position="270"/>
        <end position="448"/>
    </location>
</feature>
<keyword evidence="8" id="KW-0460">Magnesium</keyword>
<evidence type="ECO:0000256" key="2">
    <source>
        <dbReference type="ARBA" id="ARBA00004953"/>
    </source>
</evidence>
<dbReference type="InterPro" id="IPR002586">
    <property type="entry name" value="CobQ/CobB/MinD/ParA_Nub-bd_dom"/>
</dbReference>
<proteinExistence type="inferred from homology"/>
<comment type="caution">
    <text evidence="12">The sequence shown here is derived from an EMBL/GenBank/DDBJ whole genome shotgun (WGS) entry which is preliminary data.</text>
</comment>
<dbReference type="Pfam" id="PF07685">
    <property type="entry name" value="GATase_3"/>
    <property type="match status" value="1"/>
</dbReference>
<organism evidence="12 13">
    <name type="scientific">Halomonas kalidii</name>
    <dbReference type="NCBI Taxonomy" id="3043293"/>
    <lineage>
        <taxon>Bacteria</taxon>
        <taxon>Pseudomonadati</taxon>
        <taxon>Pseudomonadota</taxon>
        <taxon>Gammaproteobacteria</taxon>
        <taxon>Oceanospirillales</taxon>
        <taxon>Halomonadaceae</taxon>
        <taxon>Halomonas</taxon>
    </lineage>
</organism>
<evidence type="ECO:0000256" key="8">
    <source>
        <dbReference type="ARBA" id="ARBA00022842"/>
    </source>
</evidence>
<dbReference type="InterPro" id="IPR029062">
    <property type="entry name" value="Class_I_gatase-like"/>
</dbReference>
<keyword evidence="9" id="KW-0315">Glutamine amidotransferase</keyword>
<sequence length="480" mass="51131">MTAHDSSRDRGHSDRDADRGAASAVCPAVFIAAPASGQGKTTVTAALARMLRNQGKVVRVFKTGPDYLDPLVLAQASGQPVDQLDLWMAGEAYCRQRLLDAALEADLILVEGAMGLFDGEPSSADLAALFDLPLVIVMDVKGMAQTTAALVAGLAGFRDDIRIAGLIANACGSQRHRELIEAALPAAIPLLAAVARNADLALPERHLGLVQAEEIREDLETRLEAGARALETEGLAEALLQLPPVMFSAPDVEALHALSSLQPLLAGRSIGVARDAAFSFIYQANLDLLEQMGATLRFFSPLSDKSLPPCDALWFPGGYPELHAATLAANAAMQDDIRRFCAADKPILAECGGMLYCLETLTDVDDRTHAMLGLLPGHGAMRGRRGCQGMQTAELPEGPIRGHAHHRSVAEGTPEPIAHGRRQRHPAPGEAIYRLRRLTASYLHLFFPDNPTAVARLFGQGPALACPTIDTLSTIQESHG</sequence>
<protein>
    <submittedName>
        <fullName evidence="12">Cobyrinate a,c-diamide synthase</fullName>
    </submittedName>
</protein>
<keyword evidence="4" id="KW-0169">Cobalamin biosynthesis</keyword>
<reference evidence="12 13" key="1">
    <citation type="submission" date="2023-04" db="EMBL/GenBank/DDBJ databases">
        <title>Halomonas strains isolated from rhizosphere soil.</title>
        <authorList>
            <person name="Xu L."/>
            <person name="Sun J.-Q."/>
        </authorList>
    </citation>
    <scope>NUCLEOTIDE SEQUENCE [LARGE SCALE GENOMIC DNA]</scope>
    <source>
        <strain evidence="12 13">LN1S58</strain>
    </source>
</reference>
<evidence type="ECO:0000259" key="10">
    <source>
        <dbReference type="Pfam" id="PF01656"/>
    </source>
</evidence>
<comment type="pathway">
    <text evidence="2">Cofactor biosynthesis; adenosylcobalamin biosynthesis.</text>
</comment>
<dbReference type="PANTHER" id="PTHR43873">
    <property type="entry name" value="COBYRINATE A,C-DIAMIDE SYNTHASE"/>
    <property type="match status" value="1"/>
</dbReference>
<gene>
    <name evidence="12" type="ORF">QLQ84_19865</name>
</gene>
<dbReference type="EMBL" id="JASCQO010000054">
    <property type="protein sequence ID" value="MDI5936054.1"/>
    <property type="molecule type" value="Genomic_DNA"/>
</dbReference>
<dbReference type="Pfam" id="PF01656">
    <property type="entry name" value="CbiA"/>
    <property type="match status" value="1"/>
</dbReference>
<evidence type="ECO:0000256" key="5">
    <source>
        <dbReference type="ARBA" id="ARBA00022598"/>
    </source>
</evidence>
<dbReference type="Gene3D" id="3.40.50.300">
    <property type="entry name" value="P-loop containing nucleotide triphosphate hydrolases"/>
    <property type="match status" value="2"/>
</dbReference>
<evidence type="ECO:0000259" key="11">
    <source>
        <dbReference type="Pfam" id="PF07685"/>
    </source>
</evidence>
<keyword evidence="13" id="KW-1185">Reference proteome</keyword>
<evidence type="ECO:0000313" key="12">
    <source>
        <dbReference type="EMBL" id="MDI5936054.1"/>
    </source>
</evidence>
<dbReference type="InterPro" id="IPR027417">
    <property type="entry name" value="P-loop_NTPase"/>
</dbReference>
<dbReference type="Proteomes" id="UP001244242">
    <property type="component" value="Unassembled WGS sequence"/>
</dbReference>
<dbReference type="PROSITE" id="PS51274">
    <property type="entry name" value="GATASE_COBBQ"/>
    <property type="match status" value="1"/>
</dbReference>
<evidence type="ECO:0000256" key="9">
    <source>
        <dbReference type="ARBA" id="ARBA00022962"/>
    </source>
</evidence>
<evidence type="ECO:0000256" key="3">
    <source>
        <dbReference type="ARBA" id="ARBA00006205"/>
    </source>
</evidence>
<comment type="cofactor">
    <cofactor evidence="1">
        <name>Mg(2+)</name>
        <dbReference type="ChEBI" id="CHEBI:18420"/>
    </cofactor>
</comment>
<evidence type="ECO:0000256" key="1">
    <source>
        <dbReference type="ARBA" id="ARBA00001946"/>
    </source>
</evidence>
<name>A0ABT6VQ03_9GAMM</name>